<gene>
    <name evidence="1" type="ORF">CK203_005530</name>
</gene>
<dbReference type="Proteomes" id="UP000288805">
    <property type="component" value="Unassembled WGS sequence"/>
</dbReference>
<comment type="caution">
    <text evidence="1">The sequence shown here is derived from an EMBL/GenBank/DDBJ whole genome shotgun (WGS) entry which is preliminary data.</text>
</comment>
<sequence>MNNIIPANLFGSLKLSLWLVADKKSGAVDHWGILFERICQKLSGLVDIFSYLWNAIHYPRGIGGLLVYLETIVTLWCEVFFKPVALRLAKRFGSMPGNFWEKHIKKPFFDAGIPNL</sequence>
<name>A0A438K4B0_VITVI</name>
<organism evidence="1 2">
    <name type="scientific">Vitis vinifera</name>
    <name type="common">Grape</name>
    <dbReference type="NCBI Taxonomy" id="29760"/>
    <lineage>
        <taxon>Eukaryota</taxon>
        <taxon>Viridiplantae</taxon>
        <taxon>Streptophyta</taxon>
        <taxon>Embryophyta</taxon>
        <taxon>Tracheophyta</taxon>
        <taxon>Spermatophyta</taxon>
        <taxon>Magnoliopsida</taxon>
        <taxon>eudicotyledons</taxon>
        <taxon>Gunneridae</taxon>
        <taxon>Pentapetalae</taxon>
        <taxon>rosids</taxon>
        <taxon>Vitales</taxon>
        <taxon>Vitaceae</taxon>
        <taxon>Viteae</taxon>
        <taxon>Vitis</taxon>
    </lineage>
</organism>
<evidence type="ECO:0000313" key="1">
    <source>
        <dbReference type="EMBL" id="RVX16031.1"/>
    </source>
</evidence>
<evidence type="ECO:0000313" key="2">
    <source>
        <dbReference type="Proteomes" id="UP000288805"/>
    </source>
</evidence>
<accession>A0A438K4B0</accession>
<dbReference type="AlphaFoldDB" id="A0A438K4B0"/>
<reference evidence="1 2" key="1">
    <citation type="journal article" date="2018" name="PLoS Genet.">
        <title>Population sequencing reveals clonal diversity and ancestral inbreeding in the grapevine cultivar Chardonnay.</title>
        <authorList>
            <person name="Roach M.J."/>
            <person name="Johnson D.L."/>
            <person name="Bohlmann J."/>
            <person name="van Vuuren H.J."/>
            <person name="Jones S.J."/>
            <person name="Pretorius I.S."/>
            <person name="Schmidt S.A."/>
            <person name="Borneman A.R."/>
        </authorList>
    </citation>
    <scope>NUCLEOTIDE SEQUENCE [LARGE SCALE GENOMIC DNA]</scope>
    <source>
        <strain evidence="2">cv. Chardonnay</strain>
        <tissue evidence="1">Leaf</tissue>
    </source>
</reference>
<dbReference type="EMBL" id="QGNW01000017">
    <property type="protein sequence ID" value="RVX16031.1"/>
    <property type="molecule type" value="Genomic_DNA"/>
</dbReference>
<protein>
    <submittedName>
        <fullName evidence="1">Uncharacterized protein</fullName>
    </submittedName>
</protein>
<proteinExistence type="predicted"/>